<accession>A0A4V3A960</accession>
<dbReference type="RefSeq" id="WP_133293147.1">
    <property type="nucleotide sequence ID" value="NZ_SMSJ01000169.1"/>
</dbReference>
<keyword evidence="2" id="KW-1185">Reference proteome</keyword>
<evidence type="ECO:0000313" key="2">
    <source>
        <dbReference type="Proteomes" id="UP000295096"/>
    </source>
</evidence>
<dbReference type="Proteomes" id="UP000295096">
    <property type="component" value="Unassembled WGS sequence"/>
</dbReference>
<evidence type="ECO:0000313" key="1">
    <source>
        <dbReference type="EMBL" id="TDH57995.1"/>
    </source>
</evidence>
<dbReference type="AlphaFoldDB" id="A0A4V3A960"/>
<dbReference type="EMBL" id="SMSJ01000169">
    <property type="protein sequence ID" value="TDH57995.1"/>
    <property type="molecule type" value="Genomic_DNA"/>
</dbReference>
<sequence length="144" mass="15300">MTGRRPALLGLAASLALGLGLKLGRAAPEPAAIDALAWFAARGEPAVAERGLGQTGSYRMLRLAGACGRQVVPLDRPDEILPLLRRTLPEPAWAGAQLWLGGLEPWPEDLSGLPRRRLWHRLRHGVTPTPALVLRGLAADAAAC</sequence>
<comment type="caution">
    <text evidence="1">The sequence shown here is derived from an EMBL/GenBank/DDBJ whole genome shotgun (WGS) entry which is preliminary data.</text>
</comment>
<name>A0A4V3A960_9PROT</name>
<gene>
    <name evidence="1" type="ORF">E2C06_34915</name>
</gene>
<proteinExistence type="predicted"/>
<reference evidence="1 2" key="1">
    <citation type="journal article" date="2016" name="J. Microbiol.">
        <title>Dankookia rubra gen. nov., sp. nov., an alphaproteobacterium isolated from sediment of a shallow stream.</title>
        <authorList>
            <person name="Kim W.H."/>
            <person name="Kim D.H."/>
            <person name="Kang K."/>
            <person name="Ahn T.Y."/>
        </authorList>
    </citation>
    <scope>NUCLEOTIDE SEQUENCE [LARGE SCALE GENOMIC DNA]</scope>
    <source>
        <strain evidence="1 2">JCM30602</strain>
    </source>
</reference>
<protein>
    <submittedName>
        <fullName evidence="1">Uncharacterized protein</fullName>
    </submittedName>
</protein>
<organism evidence="1 2">
    <name type="scientific">Dankookia rubra</name>
    <dbReference type="NCBI Taxonomy" id="1442381"/>
    <lineage>
        <taxon>Bacteria</taxon>
        <taxon>Pseudomonadati</taxon>
        <taxon>Pseudomonadota</taxon>
        <taxon>Alphaproteobacteria</taxon>
        <taxon>Acetobacterales</taxon>
        <taxon>Roseomonadaceae</taxon>
        <taxon>Dankookia</taxon>
    </lineage>
</organism>